<accession>A0A6C0GWE7</accession>
<dbReference type="EMBL" id="CP048222">
    <property type="protein sequence ID" value="QHT71620.1"/>
    <property type="molecule type" value="Genomic_DNA"/>
</dbReference>
<feature type="transmembrane region" description="Helical" evidence="1">
    <location>
        <begin position="12"/>
        <end position="35"/>
    </location>
</feature>
<feature type="domain" description="Carbohydrate binding module xylan-binding" evidence="2">
    <location>
        <begin position="109"/>
        <end position="191"/>
    </location>
</feature>
<protein>
    <recommendedName>
        <fullName evidence="2">Carbohydrate binding module xylan-binding domain-containing protein</fullName>
    </recommendedName>
</protein>
<evidence type="ECO:0000313" key="3">
    <source>
        <dbReference type="EMBL" id="QHT71620.1"/>
    </source>
</evidence>
<dbReference type="RefSeq" id="WP_162447555.1">
    <property type="nucleotide sequence ID" value="NZ_CP048222.1"/>
</dbReference>
<dbReference type="Proteomes" id="UP000480178">
    <property type="component" value="Chromosome"/>
</dbReference>
<dbReference type="Gene3D" id="2.60.60.40">
    <property type="match status" value="1"/>
</dbReference>
<dbReference type="AlphaFoldDB" id="A0A6C0GWE7"/>
<keyword evidence="1" id="KW-0812">Transmembrane</keyword>
<dbReference type="Pfam" id="PF16841">
    <property type="entry name" value="CBM60"/>
    <property type="match status" value="1"/>
</dbReference>
<evidence type="ECO:0000313" key="4">
    <source>
        <dbReference type="Proteomes" id="UP000480178"/>
    </source>
</evidence>
<name>A0A6C0GWE7_9BACT</name>
<dbReference type="KEGG" id="rhoz:GXP67_35605"/>
<keyword evidence="4" id="KW-1185">Reference proteome</keyword>
<proteinExistence type="predicted"/>
<keyword evidence="1" id="KW-1133">Transmembrane helix</keyword>
<evidence type="ECO:0000259" key="2">
    <source>
        <dbReference type="Pfam" id="PF16841"/>
    </source>
</evidence>
<evidence type="ECO:0000256" key="1">
    <source>
        <dbReference type="SAM" id="Phobius"/>
    </source>
</evidence>
<gene>
    <name evidence="3" type="ORF">GXP67_35605</name>
</gene>
<organism evidence="3 4">
    <name type="scientific">Rhodocytophaga rosea</name>
    <dbReference type="NCBI Taxonomy" id="2704465"/>
    <lineage>
        <taxon>Bacteria</taxon>
        <taxon>Pseudomonadati</taxon>
        <taxon>Bacteroidota</taxon>
        <taxon>Cytophagia</taxon>
        <taxon>Cytophagales</taxon>
        <taxon>Rhodocytophagaceae</taxon>
        <taxon>Rhodocytophaga</taxon>
    </lineage>
</organism>
<reference evidence="3 4" key="1">
    <citation type="submission" date="2020-01" db="EMBL/GenBank/DDBJ databases">
        <authorList>
            <person name="Kim M.K."/>
        </authorList>
    </citation>
    <scope>NUCLEOTIDE SEQUENCE [LARGE SCALE GENOMIC DNA]</scope>
    <source>
        <strain evidence="3 4">172606-1</strain>
    </source>
</reference>
<dbReference type="InterPro" id="IPR031768">
    <property type="entry name" value="CBM60_xylan-bd"/>
</dbReference>
<keyword evidence="1" id="KW-0472">Membrane</keyword>
<sequence length="337" mass="38324">MHFIFLNVFYKRLAIAGIIVCILSLMLFFSIHPFLSPTQRIKNTNTLVVEGWISEDGLKEAVKEFKTHPYQRIITAGGHLDPYFRTYITGTLHIPVPDSLQHLSGSTFLRIGAYGSHVDEVFAHFKVSVNDSVYLGEAYTTGRSIVYEFPVDTCIGSIKSLHIQFDNDSYKRTQDRDLYVGTITINGVNIPYSSGTMIYEQHWPKETKYVTVYATYAENAAAELIRLGVDSTKIMAIPGPKVYTHRTYTSAAVLRKYLVAHQISSFNLVSLGVHSRRSWLSYEKALGKEFSIGIIAVENKKYDPALWWQTRSVVKNVLTEAAKYLYIRFWFDSATEV</sequence>